<dbReference type="PANTHER" id="PTHR42648:SF31">
    <property type="entry name" value="RNA-DIRECTED DNA POLYMERASE"/>
    <property type="match status" value="1"/>
</dbReference>
<dbReference type="Proteomes" id="UP001058974">
    <property type="component" value="Chromosome 4"/>
</dbReference>
<evidence type="ECO:0000256" key="1">
    <source>
        <dbReference type="SAM" id="MobiDB-lite"/>
    </source>
</evidence>
<reference evidence="2 3" key="1">
    <citation type="journal article" date="2022" name="Nat. Genet.">
        <title>Improved pea reference genome and pan-genome highlight genomic features and evolutionary characteristics.</title>
        <authorList>
            <person name="Yang T."/>
            <person name="Liu R."/>
            <person name="Luo Y."/>
            <person name="Hu S."/>
            <person name="Wang D."/>
            <person name="Wang C."/>
            <person name="Pandey M.K."/>
            <person name="Ge S."/>
            <person name="Xu Q."/>
            <person name="Li N."/>
            <person name="Li G."/>
            <person name="Huang Y."/>
            <person name="Saxena R.K."/>
            <person name="Ji Y."/>
            <person name="Li M."/>
            <person name="Yan X."/>
            <person name="He Y."/>
            <person name="Liu Y."/>
            <person name="Wang X."/>
            <person name="Xiang C."/>
            <person name="Varshney R.K."/>
            <person name="Ding H."/>
            <person name="Gao S."/>
            <person name="Zong X."/>
        </authorList>
    </citation>
    <scope>NUCLEOTIDE SEQUENCE [LARGE SCALE GENOMIC DNA]</scope>
    <source>
        <strain evidence="2 3">cv. Zhongwan 6</strain>
    </source>
</reference>
<feature type="region of interest" description="Disordered" evidence="1">
    <location>
        <begin position="164"/>
        <end position="210"/>
    </location>
</feature>
<dbReference type="Gramene" id="Psat04G0480600-T1">
    <property type="protein sequence ID" value="KAI5421101.1"/>
    <property type="gene ID" value="KIW84_044806"/>
</dbReference>
<feature type="compositionally biased region" description="Polar residues" evidence="1">
    <location>
        <begin position="165"/>
        <end position="186"/>
    </location>
</feature>
<dbReference type="PANTHER" id="PTHR42648">
    <property type="entry name" value="TRANSPOSASE, PUTATIVE-RELATED"/>
    <property type="match status" value="1"/>
</dbReference>
<feature type="compositionally biased region" description="Acidic residues" evidence="1">
    <location>
        <begin position="200"/>
        <end position="210"/>
    </location>
</feature>
<evidence type="ECO:0000313" key="2">
    <source>
        <dbReference type="EMBL" id="KAI5421101.1"/>
    </source>
</evidence>
<accession>A0A9D5AVU8</accession>
<dbReference type="AlphaFoldDB" id="A0A9D5AVU8"/>
<name>A0A9D5AVU8_PEA</name>
<dbReference type="InterPro" id="IPR039537">
    <property type="entry name" value="Retrotran_Ty1/copia-like"/>
</dbReference>
<comment type="caution">
    <text evidence="2">The sequence shown here is derived from an EMBL/GenBank/DDBJ whole genome shotgun (WGS) entry which is preliminary data.</text>
</comment>
<dbReference type="SUPFAM" id="SSF53098">
    <property type="entry name" value="Ribonuclease H-like"/>
    <property type="match status" value="1"/>
</dbReference>
<dbReference type="EMBL" id="JAMSHJ010000004">
    <property type="protein sequence ID" value="KAI5421101.1"/>
    <property type="molecule type" value="Genomic_DNA"/>
</dbReference>
<protein>
    <submittedName>
        <fullName evidence="2">Uncharacterized protein</fullName>
    </submittedName>
</protein>
<dbReference type="InterPro" id="IPR012337">
    <property type="entry name" value="RNaseH-like_sf"/>
</dbReference>
<gene>
    <name evidence="2" type="ORF">KIW84_044806</name>
</gene>
<sequence length="210" mass="23498">MIKNQFGVNIKRLLYDNEKEYFNHVLTSFVQKEGIVYESSCCFITTKWNCRKKKWASISPNPNTIVLSKHSKIFMGEAVLTSTYLINRLPSRVLWFKSPMDVTFSFNPNLLGKNFKEDKLESLDLSGLESNTLNLSSTKSNASGHLGHDSNSLNLSHSGHDLNIPNLSDLESNPLDSSSFESNRPNLSGLELNTLVPEPSEAEEVGVESN</sequence>
<proteinExistence type="predicted"/>
<organism evidence="2 3">
    <name type="scientific">Pisum sativum</name>
    <name type="common">Garden pea</name>
    <name type="synonym">Lathyrus oleraceus</name>
    <dbReference type="NCBI Taxonomy" id="3888"/>
    <lineage>
        <taxon>Eukaryota</taxon>
        <taxon>Viridiplantae</taxon>
        <taxon>Streptophyta</taxon>
        <taxon>Embryophyta</taxon>
        <taxon>Tracheophyta</taxon>
        <taxon>Spermatophyta</taxon>
        <taxon>Magnoliopsida</taxon>
        <taxon>eudicotyledons</taxon>
        <taxon>Gunneridae</taxon>
        <taxon>Pentapetalae</taxon>
        <taxon>rosids</taxon>
        <taxon>fabids</taxon>
        <taxon>Fabales</taxon>
        <taxon>Fabaceae</taxon>
        <taxon>Papilionoideae</taxon>
        <taxon>50 kb inversion clade</taxon>
        <taxon>NPAAA clade</taxon>
        <taxon>Hologalegina</taxon>
        <taxon>IRL clade</taxon>
        <taxon>Fabeae</taxon>
        <taxon>Lathyrus</taxon>
    </lineage>
</organism>
<keyword evidence="3" id="KW-1185">Reference proteome</keyword>
<evidence type="ECO:0000313" key="3">
    <source>
        <dbReference type="Proteomes" id="UP001058974"/>
    </source>
</evidence>